<dbReference type="KEGG" id="nai:NECAME_07365"/>
<name>W2TP37_NECAM</name>
<dbReference type="OrthoDB" id="5868800at2759"/>
<dbReference type="GO" id="GO:0000793">
    <property type="term" value="C:condensed chromosome"/>
    <property type="evidence" value="ECO:0007669"/>
    <property type="project" value="TreeGrafter"/>
</dbReference>
<proteinExistence type="predicted"/>
<evidence type="ECO:0000313" key="2">
    <source>
        <dbReference type="Proteomes" id="UP000053676"/>
    </source>
</evidence>
<dbReference type="GO" id="GO:0015074">
    <property type="term" value="P:DNA integration"/>
    <property type="evidence" value="ECO:0007669"/>
    <property type="project" value="TreeGrafter"/>
</dbReference>
<dbReference type="PANTHER" id="PTHR46060:SF2">
    <property type="entry name" value="HISTONE-LYSINE N-METHYLTRANSFERASE SETMAR"/>
    <property type="match status" value="1"/>
</dbReference>
<gene>
    <name evidence="1" type="ORF">NECAME_07365</name>
</gene>
<dbReference type="InterPro" id="IPR052709">
    <property type="entry name" value="Transposase-MT_Hybrid"/>
</dbReference>
<dbReference type="GO" id="GO:0044774">
    <property type="term" value="P:mitotic DNA integrity checkpoint signaling"/>
    <property type="evidence" value="ECO:0007669"/>
    <property type="project" value="TreeGrafter"/>
</dbReference>
<dbReference type="GO" id="GO:0000014">
    <property type="term" value="F:single-stranded DNA endodeoxyribonuclease activity"/>
    <property type="evidence" value="ECO:0007669"/>
    <property type="project" value="TreeGrafter"/>
</dbReference>
<dbReference type="GO" id="GO:0003697">
    <property type="term" value="F:single-stranded DNA binding"/>
    <property type="evidence" value="ECO:0007669"/>
    <property type="project" value="TreeGrafter"/>
</dbReference>
<dbReference type="OMA" id="VKWVPHE"/>
<dbReference type="InterPro" id="IPR036397">
    <property type="entry name" value="RNaseH_sf"/>
</dbReference>
<dbReference type="GO" id="GO:0005634">
    <property type="term" value="C:nucleus"/>
    <property type="evidence" value="ECO:0007669"/>
    <property type="project" value="TreeGrafter"/>
</dbReference>
<dbReference type="GO" id="GO:0046975">
    <property type="term" value="F:histone H3K36 methyltransferase activity"/>
    <property type="evidence" value="ECO:0007669"/>
    <property type="project" value="TreeGrafter"/>
</dbReference>
<dbReference type="GO" id="GO:0003690">
    <property type="term" value="F:double-stranded DNA binding"/>
    <property type="evidence" value="ECO:0007669"/>
    <property type="project" value="TreeGrafter"/>
</dbReference>
<dbReference type="GO" id="GO:0035861">
    <property type="term" value="C:site of double-strand break"/>
    <property type="evidence" value="ECO:0007669"/>
    <property type="project" value="TreeGrafter"/>
</dbReference>
<dbReference type="Gene3D" id="3.30.420.10">
    <property type="entry name" value="Ribonuclease H-like superfamily/Ribonuclease H"/>
    <property type="match status" value="1"/>
</dbReference>
<dbReference type="GO" id="GO:0000729">
    <property type="term" value="P:DNA double-strand break processing"/>
    <property type="evidence" value="ECO:0007669"/>
    <property type="project" value="TreeGrafter"/>
</dbReference>
<dbReference type="STRING" id="51031.W2TP37"/>
<dbReference type="EMBL" id="KI658184">
    <property type="protein sequence ID" value="ETN83543.1"/>
    <property type="molecule type" value="Genomic_DNA"/>
</dbReference>
<dbReference type="Proteomes" id="UP000053676">
    <property type="component" value="Unassembled WGS sequence"/>
</dbReference>
<protein>
    <submittedName>
        <fullName evidence="1">Uncharacterized protein</fullName>
    </submittedName>
</protein>
<reference evidence="2" key="1">
    <citation type="journal article" date="2014" name="Nat. Genet.">
        <title>Genome of the human hookworm Necator americanus.</title>
        <authorList>
            <person name="Tang Y.T."/>
            <person name="Gao X."/>
            <person name="Rosa B.A."/>
            <person name="Abubucker S."/>
            <person name="Hallsworth-Pepin K."/>
            <person name="Martin J."/>
            <person name="Tyagi R."/>
            <person name="Heizer E."/>
            <person name="Zhang X."/>
            <person name="Bhonagiri-Palsikar V."/>
            <person name="Minx P."/>
            <person name="Warren W.C."/>
            <person name="Wang Q."/>
            <person name="Zhan B."/>
            <person name="Hotez P.J."/>
            <person name="Sternberg P.W."/>
            <person name="Dougall A."/>
            <person name="Gaze S.T."/>
            <person name="Mulvenna J."/>
            <person name="Sotillo J."/>
            <person name="Ranganathan S."/>
            <person name="Rabelo E.M."/>
            <person name="Wilson R.K."/>
            <person name="Felgner P.L."/>
            <person name="Bethony J."/>
            <person name="Hawdon J.M."/>
            <person name="Gasser R.B."/>
            <person name="Loukas A."/>
            <person name="Mitreva M."/>
        </authorList>
    </citation>
    <scope>NUCLEOTIDE SEQUENCE [LARGE SCALE GENOMIC DNA]</scope>
</reference>
<dbReference type="GO" id="GO:0006303">
    <property type="term" value="P:double-strand break repair via nonhomologous end joining"/>
    <property type="evidence" value="ECO:0007669"/>
    <property type="project" value="TreeGrafter"/>
</dbReference>
<dbReference type="PANTHER" id="PTHR46060">
    <property type="entry name" value="MARINER MOS1 TRANSPOSASE-LIKE PROTEIN"/>
    <property type="match status" value="1"/>
</dbReference>
<dbReference type="GO" id="GO:0031297">
    <property type="term" value="P:replication fork processing"/>
    <property type="evidence" value="ECO:0007669"/>
    <property type="project" value="TreeGrafter"/>
</dbReference>
<dbReference type="AlphaFoldDB" id="W2TP37"/>
<dbReference type="GO" id="GO:0042800">
    <property type="term" value="F:histone H3K4 methyltransferase activity"/>
    <property type="evidence" value="ECO:0007669"/>
    <property type="project" value="TreeGrafter"/>
</dbReference>
<accession>W2TP37</accession>
<dbReference type="GO" id="GO:0044547">
    <property type="term" value="F:DNA topoisomerase binding"/>
    <property type="evidence" value="ECO:0007669"/>
    <property type="project" value="TreeGrafter"/>
</dbReference>
<keyword evidence="2" id="KW-1185">Reference proteome</keyword>
<sequence length="92" mass="10415">MRSSEGRPSELVKSLVKAFPRVSGRDLASELGVSCSTTFTHLREIGKSKKLVKWVPHELTESKRMRRLELSSAPILRNKSNSFLDRIVTCDE</sequence>
<evidence type="ECO:0000313" key="1">
    <source>
        <dbReference type="EMBL" id="ETN83543.1"/>
    </source>
</evidence>
<organism evidence="1 2">
    <name type="scientific">Necator americanus</name>
    <name type="common">Human hookworm</name>
    <dbReference type="NCBI Taxonomy" id="51031"/>
    <lineage>
        <taxon>Eukaryota</taxon>
        <taxon>Metazoa</taxon>
        <taxon>Ecdysozoa</taxon>
        <taxon>Nematoda</taxon>
        <taxon>Chromadorea</taxon>
        <taxon>Rhabditida</taxon>
        <taxon>Rhabditina</taxon>
        <taxon>Rhabditomorpha</taxon>
        <taxon>Strongyloidea</taxon>
        <taxon>Ancylostomatidae</taxon>
        <taxon>Bunostominae</taxon>
        <taxon>Necator</taxon>
    </lineage>
</organism>